<sequence>MNLDVQDLDGACHCGTVRFNVKLKNGLHTARRCTCSYCQLKGAVAVSADKDGVTVLSGGEALTKYQFNTKAAEHYFCSKCGIYAFHKPRANPDFYGVNAACLQGVSPFDFEELPVNDGINHPLDTKGLIGPRLAGTLKFIAAK</sequence>
<dbReference type="InterPro" id="IPR011057">
    <property type="entry name" value="Mss4-like_sf"/>
</dbReference>
<accession>A0A7Y6Q960</accession>
<keyword evidence="3" id="KW-0862">Zinc</keyword>
<keyword evidence="2" id="KW-0479">Metal-binding</keyword>
<dbReference type="PANTHER" id="PTHR28620">
    <property type="entry name" value="CENTROMERE PROTEIN V"/>
    <property type="match status" value="1"/>
</dbReference>
<dbReference type="InterPro" id="IPR006913">
    <property type="entry name" value="CENP-V/GFA"/>
</dbReference>
<evidence type="ECO:0000256" key="3">
    <source>
        <dbReference type="ARBA" id="ARBA00022833"/>
    </source>
</evidence>
<evidence type="ECO:0000259" key="4">
    <source>
        <dbReference type="PROSITE" id="PS51891"/>
    </source>
</evidence>
<dbReference type="PROSITE" id="PS51891">
    <property type="entry name" value="CENP_V_GFA"/>
    <property type="match status" value="1"/>
</dbReference>
<dbReference type="RefSeq" id="WP_176354819.1">
    <property type="nucleotide sequence ID" value="NZ_JABWDU010000005.1"/>
</dbReference>
<protein>
    <submittedName>
        <fullName evidence="5">GFA family protein</fullName>
    </submittedName>
</protein>
<dbReference type="InterPro" id="IPR052355">
    <property type="entry name" value="CENP-V-like"/>
</dbReference>
<dbReference type="Pfam" id="PF04828">
    <property type="entry name" value="GFA"/>
    <property type="match status" value="1"/>
</dbReference>
<evidence type="ECO:0000313" key="6">
    <source>
        <dbReference type="Proteomes" id="UP000520198"/>
    </source>
</evidence>
<evidence type="ECO:0000313" key="5">
    <source>
        <dbReference type="EMBL" id="NVD41408.1"/>
    </source>
</evidence>
<keyword evidence="6" id="KW-1185">Reference proteome</keyword>
<gene>
    <name evidence="5" type="ORF">HT585_21300</name>
</gene>
<comment type="similarity">
    <text evidence="1">Belongs to the Gfa family.</text>
</comment>
<feature type="domain" description="CENP-V/GFA" evidence="4">
    <location>
        <begin position="8"/>
        <end position="124"/>
    </location>
</feature>
<dbReference type="GO" id="GO:0016846">
    <property type="term" value="F:carbon-sulfur lyase activity"/>
    <property type="evidence" value="ECO:0007669"/>
    <property type="project" value="InterPro"/>
</dbReference>
<dbReference type="AlphaFoldDB" id="A0A7Y6Q960"/>
<dbReference type="EMBL" id="JABWDU010000005">
    <property type="protein sequence ID" value="NVD41408.1"/>
    <property type="molecule type" value="Genomic_DNA"/>
</dbReference>
<dbReference type="GO" id="GO:0046872">
    <property type="term" value="F:metal ion binding"/>
    <property type="evidence" value="ECO:0007669"/>
    <property type="project" value="UniProtKB-KW"/>
</dbReference>
<proteinExistence type="inferred from homology"/>
<dbReference type="Proteomes" id="UP000520198">
    <property type="component" value="Unassembled WGS sequence"/>
</dbReference>
<comment type="caution">
    <text evidence="5">The sequence shown here is derived from an EMBL/GenBank/DDBJ whole genome shotgun (WGS) entry which is preliminary data.</text>
</comment>
<dbReference type="SUPFAM" id="SSF51316">
    <property type="entry name" value="Mss4-like"/>
    <property type="match status" value="1"/>
</dbReference>
<dbReference type="PANTHER" id="PTHR28620:SF1">
    <property type="entry name" value="CENP-V_GFA DOMAIN-CONTAINING PROTEIN"/>
    <property type="match status" value="1"/>
</dbReference>
<evidence type="ECO:0000256" key="1">
    <source>
        <dbReference type="ARBA" id="ARBA00005495"/>
    </source>
</evidence>
<organism evidence="5 6">
    <name type="scientific">Ensifer oleiphilus</name>
    <dbReference type="NCBI Taxonomy" id="2742698"/>
    <lineage>
        <taxon>Bacteria</taxon>
        <taxon>Pseudomonadati</taxon>
        <taxon>Pseudomonadota</taxon>
        <taxon>Alphaproteobacteria</taxon>
        <taxon>Hyphomicrobiales</taxon>
        <taxon>Rhizobiaceae</taxon>
        <taxon>Sinorhizobium/Ensifer group</taxon>
        <taxon>Ensifer</taxon>
    </lineage>
</organism>
<reference evidence="5 6" key="1">
    <citation type="submission" date="2020-06" db="EMBL/GenBank/DDBJ databases">
        <authorList>
            <person name="Grouzdev D.S."/>
        </authorList>
    </citation>
    <scope>NUCLEOTIDE SEQUENCE [LARGE SCALE GENOMIC DNA]</scope>
    <source>
        <strain evidence="5 6">HO-A22</strain>
    </source>
</reference>
<dbReference type="Gene3D" id="2.170.150.70">
    <property type="match status" value="1"/>
</dbReference>
<name>A0A7Y6Q960_9HYPH</name>
<evidence type="ECO:0000256" key="2">
    <source>
        <dbReference type="ARBA" id="ARBA00022723"/>
    </source>
</evidence>